<evidence type="ECO:0000313" key="3">
    <source>
        <dbReference type="Proteomes" id="UP000078200"/>
    </source>
</evidence>
<evidence type="ECO:0000256" key="1">
    <source>
        <dbReference type="SAM" id="MobiDB-lite"/>
    </source>
</evidence>
<protein>
    <submittedName>
        <fullName evidence="2">Uncharacterized protein</fullName>
    </submittedName>
</protein>
<reference evidence="2" key="1">
    <citation type="submission" date="2020-05" db="UniProtKB">
        <authorList>
            <consortium name="EnsemblMetazoa"/>
        </authorList>
    </citation>
    <scope>IDENTIFICATION</scope>
    <source>
        <strain evidence="2">TTRI</strain>
    </source>
</reference>
<evidence type="ECO:0000313" key="2">
    <source>
        <dbReference type="EnsemblMetazoa" id="GAUT020588-PA"/>
    </source>
</evidence>
<dbReference type="Proteomes" id="UP000078200">
    <property type="component" value="Unassembled WGS sequence"/>
</dbReference>
<accession>A0A1A9UZ96</accession>
<feature type="compositionally biased region" description="Basic and acidic residues" evidence="1">
    <location>
        <begin position="129"/>
        <end position="138"/>
    </location>
</feature>
<dbReference type="EnsemblMetazoa" id="GAUT020588-RA">
    <property type="protein sequence ID" value="GAUT020588-PA"/>
    <property type="gene ID" value="GAUT020588"/>
</dbReference>
<name>A0A1A9UZ96_GLOAU</name>
<feature type="region of interest" description="Disordered" evidence="1">
    <location>
        <begin position="86"/>
        <end position="138"/>
    </location>
</feature>
<dbReference type="VEuPathDB" id="VectorBase:GAUT020588"/>
<proteinExistence type="predicted"/>
<feature type="compositionally biased region" description="Polar residues" evidence="1">
    <location>
        <begin position="108"/>
        <end position="119"/>
    </location>
</feature>
<keyword evidence="3" id="KW-1185">Reference proteome</keyword>
<dbReference type="AlphaFoldDB" id="A0A1A9UZ96"/>
<sequence>MSFATQTMVLPFNQHMLMFKLGLEAKGQYVFYAIVMRIHLKDQRFPLPRESKIPPSFAAGAVVRNSWHNYKPNKTKLLVPLMSSNGSQKFAAGPKPETKKNTKVPPSMSRQKMRSNVEQGQRMENVIKGSREQEKILK</sequence>
<organism evidence="2 3">
    <name type="scientific">Glossina austeni</name>
    <name type="common">Savannah tsetse fly</name>
    <dbReference type="NCBI Taxonomy" id="7395"/>
    <lineage>
        <taxon>Eukaryota</taxon>
        <taxon>Metazoa</taxon>
        <taxon>Ecdysozoa</taxon>
        <taxon>Arthropoda</taxon>
        <taxon>Hexapoda</taxon>
        <taxon>Insecta</taxon>
        <taxon>Pterygota</taxon>
        <taxon>Neoptera</taxon>
        <taxon>Endopterygota</taxon>
        <taxon>Diptera</taxon>
        <taxon>Brachycera</taxon>
        <taxon>Muscomorpha</taxon>
        <taxon>Hippoboscoidea</taxon>
        <taxon>Glossinidae</taxon>
        <taxon>Glossina</taxon>
    </lineage>
</organism>